<feature type="chain" id="PRO_5040396550" description="Secreted protein" evidence="1">
    <location>
        <begin position="22"/>
        <end position="62"/>
    </location>
</feature>
<comment type="caution">
    <text evidence="2">The sequence shown here is derived from an EMBL/GenBank/DDBJ whole genome shotgun (WGS) entry which is preliminary data.</text>
</comment>
<reference evidence="2" key="1">
    <citation type="submission" date="2020-11" db="EMBL/GenBank/DDBJ databases">
        <authorList>
            <consortium name="DOE Joint Genome Institute"/>
            <person name="Ahrendt S."/>
            <person name="Riley R."/>
            <person name="Andreopoulos W."/>
            <person name="Labutti K."/>
            <person name="Pangilinan J."/>
            <person name="Ruiz-Duenas F.J."/>
            <person name="Barrasa J.M."/>
            <person name="Sanchez-Garcia M."/>
            <person name="Camarero S."/>
            <person name="Miyauchi S."/>
            <person name="Serrano A."/>
            <person name="Linde D."/>
            <person name="Babiker R."/>
            <person name="Drula E."/>
            <person name="Ayuso-Fernandez I."/>
            <person name="Pacheco R."/>
            <person name="Padilla G."/>
            <person name="Ferreira P."/>
            <person name="Barriuso J."/>
            <person name="Kellner H."/>
            <person name="Castanera R."/>
            <person name="Alfaro M."/>
            <person name="Ramirez L."/>
            <person name="Pisabarro A.G."/>
            <person name="Kuo A."/>
            <person name="Tritt A."/>
            <person name="Lipzen A."/>
            <person name="He G."/>
            <person name="Yan M."/>
            <person name="Ng V."/>
            <person name="Cullen D."/>
            <person name="Martin F."/>
            <person name="Rosso M.-N."/>
            <person name="Henrissat B."/>
            <person name="Hibbett D."/>
            <person name="Martinez A.T."/>
            <person name="Grigoriev I.V."/>
        </authorList>
    </citation>
    <scope>NUCLEOTIDE SEQUENCE</scope>
    <source>
        <strain evidence="2">MF-IS2</strain>
    </source>
</reference>
<accession>A0A9P5XB81</accession>
<dbReference type="AlphaFoldDB" id="A0A9P5XB81"/>
<organism evidence="2 3">
    <name type="scientific">Macrolepiota fuliginosa MF-IS2</name>
    <dbReference type="NCBI Taxonomy" id="1400762"/>
    <lineage>
        <taxon>Eukaryota</taxon>
        <taxon>Fungi</taxon>
        <taxon>Dikarya</taxon>
        <taxon>Basidiomycota</taxon>
        <taxon>Agaricomycotina</taxon>
        <taxon>Agaricomycetes</taxon>
        <taxon>Agaricomycetidae</taxon>
        <taxon>Agaricales</taxon>
        <taxon>Agaricineae</taxon>
        <taxon>Agaricaceae</taxon>
        <taxon>Macrolepiota</taxon>
    </lineage>
</organism>
<dbReference type="Proteomes" id="UP000807342">
    <property type="component" value="Unassembled WGS sequence"/>
</dbReference>
<evidence type="ECO:0000313" key="3">
    <source>
        <dbReference type="Proteomes" id="UP000807342"/>
    </source>
</evidence>
<evidence type="ECO:0008006" key="4">
    <source>
        <dbReference type="Google" id="ProtNLM"/>
    </source>
</evidence>
<keyword evidence="1" id="KW-0732">Signal</keyword>
<proteinExistence type="predicted"/>
<keyword evidence="3" id="KW-1185">Reference proteome</keyword>
<dbReference type="PROSITE" id="PS51257">
    <property type="entry name" value="PROKAR_LIPOPROTEIN"/>
    <property type="match status" value="1"/>
</dbReference>
<evidence type="ECO:0000256" key="1">
    <source>
        <dbReference type="SAM" id="SignalP"/>
    </source>
</evidence>
<evidence type="ECO:0000313" key="2">
    <source>
        <dbReference type="EMBL" id="KAF9447074.1"/>
    </source>
</evidence>
<gene>
    <name evidence="2" type="ORF">P691DRAFT_142049</name>
</gene>
<name>A0A9P5XB81_9AGAR</name>
<feature type="signal peptide" evidence="1">
    <location>
        <begin position="1"/>
        <end position="21"/>
    </location>
</feature>
<sequence length="62" mass="7051">MWQHVLRVHGLFNLMWLRSFAVSAGLGTSCVPRNHEPNRSTLVRSRNGSYSRMLSAILNDLP</sequence>
<dbReference type="EMBL" id="MU151216">
    <property type="protein sequence ID" value="KAF9447074.1"/>
    <property type="molecule type" value="Genomic_DNA"/>
</dbReference>
<protein>
    <recommendedName>
        <fullName evidence="4">Secreted protein</fullName>
    </recommendedName>
</protein>